<dbReference type="InterPro" id="IPR000160">
    <property type="entry name" value="GGDEF_dom"/>
</dbReference>
<dbReference type="PANTHER" id="PTHR46663">
    <property type="entry name" value="DIGUANYLATE CYCLASE DGCT-RELATED"/>
    <property type="match status" value="1"/>
</dbReference>
<proteinExistence type="predicted"/>
<evidence type="ECO:0000256" key="2">
    <source>
        <dbReference type="ARBA" id="ARBA00023125"/>
    </source>
</evidence>
<dbReference type="PANTHER" id="PTHR46663:SF2">
    <property type="entry name" value="GGDEF DOMAIN-CONTAINING PROTEIN"/>
    <property type="match status" value="1"/>
</dbReference>
<dbReference type="RefSeq" id="WP_253241651.1">
    <property type="nucleotide sequence ID" value="NZ_JAMYJR010000038.1"/>
</dbReference>
<dbReference type="SUPFAM" id="SSF53822">
    <property type="entry name" value="Periplasmic binding protein-like I"/>
    <property type="match status" value="1"/>
</dbReference>
<feature type="domain" description="GGDEF" evidence="4">
    <location>
        <begin position="574"/>
        <end position="706"/>
    </location>
</feature>
<dbReference type="Pfam" id="PF00990">
    <property type="entry name" value="GGDEF"/>
    <property type="match status" value="1"/>
</dbReference>
<evidence type="ECO:0000313" key="5">
    <source>
        <dbReference type="EMBL" id="MCO8275589.1"/>
    </source>
</evidence>
<keyword evidence="2" id="KW-0238">DNA-binding</keyword>
<comment type="caution">
    <text evidence="5">The sequence shown here is derived from an EMBL/GenBank/DDBJ whole genome shotgun (WGS) entry which is preliminary data.</text>
</comment>
<dbReference type="CDD" id="cd06267">
    <property type="entry name" value="PBP1_LacI_sugar_binding-like"/>
    <property type="match status" value="1"/>
</dbReference>
<dbReference type="EMBL" id="JAMYJR010000038">
    <property type="protein sequence ID" value="MCO8275589.1"/>
    <property type="molecule type" value="Genomic_DNA"/>
</dbReference>
<dbReference type="Proteomes" id="UP001523369">
    <property type="component" value="Unassembled WGS sequence"/>
</dbReference>
<dbReference type="SUPFAM" id="SSF55073">
    <property type="entry name" value="Nucleotide cyclase"/>
    <property type="match status" value="1"/>
</dbReference>
<dbReference type="InterPro" id="IPR043128">
    <property type="entry name" value="Rev_trsase/Diguanyl_cyclase"/>
</dbReference>
<evidence type="ECO:0000259" key="4">
    <source>
        <dbReference type="PROSITE" id="PS50887"/>
    </source>
</evidence>
<dbReference type="InterPro" id="IPR046335">
    <property type="entry name" value="LacI/GalR-like_sensor"/>
</dbReference>
<dbReference type="CDD" id="cd01949">
    <property type="entry name" value="GGDEF"/>
    <property type="match status" value="1"/>
</dbReference>
<keyword evidence="1" id="KW-0805">Transcription regulation</keyword>
<evidence type="ECO:0000256" key="3">
    <source>
        <dbReference type="ARBA" id="ARBA00023163"/>
    </source>
</evidence>
<name>A0ABT1DXJ5_9ACTN</name>
<sequence>MLAPFVGGIYYGSLIAGLSATARGHGRPVIAVQTSSAAADLAIHGGDPAFNSPVAWDHIGGFVVFADAAEPEYLMRTVQSGRPVVLVGHSLEAMDSPTVLADNAAGIREAVEHLVREHGCRRLAFTGDFAATDVRERHEGFMAALREHGLEPGPLLPTENNLESGVTWTVDDFVRQGRPDALVAGTDLNAIGAQRLLARAGLRCPEDYLLTGFDNLDLAGFVKPELASVEQPLQAMSSLAVDLLLRRMRGEENSPETHRLPARFVPRTSCGCTGFALALPTLEMDDERQRLFQRLSAVAPVEFSRSGEVTSAMTRATSLTADGLLAAAAGDTSEVRPAVDALRVLLDAHPGQETLRVICRSIQEYAAALQWDDAPSARRVDRAVLDMVLLLGRVNNHAQLGNQLHLRSLISTSYALSAALLHRRDADPRDPAWLALTPAGAGSIALRGPDGELRCTPGWRRLPGPAIPDGPISVEGFPPVEVIDAAGLEHTTFVVRAKVGDSDRGWLALVDRVENRVEDGRDLVNQCAALLTIALDLRDSEEHLRRAAHRDLLTGLPNRSSFTMSMQAAVEHGRPFVVLFLDLDGFKRVNDTLGHHVGDELLAHVAGRIQHCLRHIDIAARFGGDEFLVLLDGMTAGPELDELIERIQTAISRPYVLSGRTARVGVSIGAAEGGPTATLERILQDADADMYRAKAAGRALRGPVGSK</sequence>
<dbReference type="PROSITE" id="PS50887">
    <property type="entry name" value="GGDEF"/>
    <property type="match status" value="1"/>
</dbReference>
<reference evidence="5 6" key="1">
    <citation type="submission" date="2022-06" db="EMBL/GenBank/DDBJ databases">
        <title>New Species of the Genus Actinoplanes, ActinopZanes ferrugineus.</title>
        <authorList>
            <person name="Ding P."/>
        </authorList>
    </citation>
    <scope>NUCLEOTIDE SEQUENCE [LARGE SCALE GENOMIC DNA]</scope>
    <source>
        <strain evidence="5 6">TRM88003</strain>
    </source>
</reference>
<evidence type="ECO:0000256" key="1">
    <source>
        <dbReference type="ARBA" id="ARBA00023015"/>
    </source>
</evidence>
<dbReference type="Pfam" id="PF13377">
    <property type="entry name" value="Peripla_BP_3"/>
    <property type="match status" value="1"/>
</dbReference>
<dbReference type="Gene3D" id="3.40.50.2300">
    <property type="match status" value="2"/>
</dbReference>
<dbReference type="InterPro" id="IPR029787">
    <property type="entry name" value="Nucleotide_cyclase"/>
</dbReference>
<keyword evidence="3" id="KW-0804">Transcription</keyword>
<keyword evidence="6" id="KW-1185">Reference proteome</keyword>
<dbReference type="InterPro" id="IPR052163">
    <property type="entry name" value="DGC-Regulatory_Protein"/>
</dbReference>
<dbReference type="Gene3D" id="3.30.70.270">
    <property type="match status" value="1"/>
</dbReference>
<dbReference type="InterPro" id="IPR028082">
    <property type="entry name" value="Peripla_BP_I"/>
</dbReference>
<gene>
    <name evidence="5" type="ORF">M1L60_33895</name>
</gene>
<protein>
    <submittedName>
        <fullName evidence="5">GGDEF domain-containing protein</fullName>
    </submittedName>
</protein>
<dbReference type="NCBIfam" id="TIGR00254">
    <property type="entry name" value="GGDEF"/>
    <property type="match status" value="1"/>
</dbReference>
<organism evidence="5 6">
    <name type="scientific">Paractinoplanes aksuensis</name>
    <dbReference type="NCBI Taxonomy" id="2939490"/>
    <lineage>
        <taxon>Bacteria</taxon>
        <taxon>Bacillati</taxon>
        <taxon>Actinomycetota</taxon>
        <taxon>Actinomycetes</taxon>
        <taxon>Micromonosporales</taxon>
        <taxon>Micromonosporaceae</taxon>
        <taxon>Paractinoplanes</taxon>
    </lineage>
</organism>
<evidence type="ECO:0000313" key="6">
    <source>
        <dbReference type="Proteomes" id="UP001523369"/>
    </source>
</evidence>
<accession>A0ABT1DXJ5</accession>
<dbReference type="SMART" id="SM00267">
    <property type="entry name" value="GGDEF"/>
    <property type="match status" value="1"/>
</dbReference>